<dbReference type="Proteomes" id="UP001060085">
    <property type="component" value="Linkage Group LG01"/>
</dbReference>
<accession>A0ACC0CCB1</accession>
<keyword evidence="2" id="KW-1185">Reference proteome</keyword>
<name>A0ACC0CCB1_CATRO</name>
<gene>
    <name evidence="1" type="ORF">M9H77_03758</name>
</gene>
<evidence type="ECO:0000313" key="2">
    <source>
        <dbReference type="Proteomes" id="UP001060085"/>
    </source>
</evidence>
<proteinExistence type="predicted"/>
<dbReference type="EMBL" id="CM044701">
    <property type="protein sequence ID" value="KAI5682530.1"/>
    <property type="molecule type" value="Genomic_DNA"/>
</dbReference>
<reference evidence="2" key="1">
    <citation type="journal article" date="2023" name="Nat. Plants">
        <title>Single-cell RNA sequencing provides a high-resolution roadmap for understanding the multicellular compartmentation of specialized metabolism.</title>
        <authorList>
            <person name="Sun S."/>
            <person name="Shen X."/>
            <person name="Li Y."/>
            <person name="Li Y."/>
            <person name="Wang S."/>
            <person name="Li R."/>
            <person name="Zhang H."/>
            <person name="Shen G."/>
            <person name="Guo B."/>
            <person name="Wei J."/>
            <person name="Xu J."/>
            <person name="St-Pierre B."/>
            <person name="Chen S."/>
            <person name="Sun C."/>
        </authorList>
    </citation>
    <scope>NUCLEOTIDE SEQUENCE [LARGE SCALE GENOMIC DNA]</scope>
</reference>
<evidence type="ECO:0000313" key="1">
    <source>
        <dbReference type="EMBL" id="KAI5682530.1"/>
    </source>
</evidence>
<organism evidence="1 2">
    <name type="scientific">Catharanthus roseus</name>
    <name type="common">Madagascar periwinkle</name>
    <name type="synonym">Vinca rosea</name>
    <dbReference type="NCBI Taxonomy" id="4058"/>
    <lineage>
        <taxon>Eukaryota</taxon>
        <taxon>Viridiplantae</taxon>
        <taxon>Streptophyta</taxon>
        <taxon>Embryophyta</taxon>
        <taxon>Tracheophyta</taxon>
        <taxon>Spermatophyta</taxon>
        <taxon>Magnoliopsida</taxon>
        <taxon>eudicotyledons</taxon>
        <taxon>Gunneridae</taxon>
        <taxon>Pentapetalae</taxon>
        <taxon>asterids</taxon>
        <taxon>lamiids</taxon>
        <taxon>Gentianales</taxon>
        <taxon>Apocynaceae</taxon>
        <taxon>Rauvolfioideae</taxon>
        <taxon>Vinceae</taxon>
        <taxon>Catharanthinae</taxon>
        <taxon>Catharanthus</taxon>
    </lineage>
</organism>
<comment type="caution">
    <text evidence="1">The sequence shown here is derived from an EMBL/GenBank/DDBJ whole genome shotgun (WGS) entry which is preliminary data.</text>
</comment>
<protein>
    <submittedName>
        <fullName evidence="1">Uncharacterized protein</fullName>
    </submittedName>
</protein>
<sequence>MRRREVNAKIAVHNQQGLVVLEAWVLRSRPHTPTNPSISTFEDIERIFTCIYITLRISSHKHNDDTKAIGQDYKNYFIAKENKENKNEVRRKLNYMAILLKTGHRKTIVEHNFNR</sequence>